<dbReference type="Proteomes" id="UP000269198">
    <property type="component" value="Unassembled WGS sequence"/>
</dbReference>
<dbReference type="EMBL" id="RJMB01000002">
    <property type="protein sequence ID" value="RNL86804.1"/>
    <property type="molecule type" value="Genomic_DNA"/>
</dbReference>
<name>A0A3N0EG75_9ACTN</name>
<evidence type="ECO:0000313" key="2">
    <source>
        <dbReference type="Proteomes" id="UP000269198"/>
    </source>
</evidence>
<gene>
    <name evidence="1" type="ORF">EFW17_02660</name>
</gene>
<sequence length="263" mass="29110">MRDFGAAWHRSTTGELSWLAPDGPTGVPVVPLDRDGVPCAALPLAHLDMIDSMVSRRVAFSLTGGETTLVATGHVDVELDPDGTLFVAHLLDQEIVKHPPTRLRADSMLARRENYWWIARALVTLSRVDEVRPLPRRAPETDALLVRPAGAVPRLDVVTTASWPAEHEASIELWRRDGDSLLGGGEAAFAYGHQHSPDFERWERWYRAGTIREETLMVRTGLGYPEAEPAPFGLLERYRNHRDVARACKAGVTAAEARTGRGR</sequence>
<dbReference type="RefSeq" id="WP_123199633.1">
    <property type="nucleotide sequence ID" value="NZ_RJMB01000002.1"/>
</dbReference>
<accession>A0A3N0EG75</accession>
<proteinExistence type="predicted"/>
<dbReference type="AlphaFoldDB" id="A0A3N0EG75"/>
<keyword evidence="2" id="KW-1185">Reference proteome</keyword>
<dbReference type="OrthoDB" id="4933758at2"/>
<protein>
    <submittedName>
        <fullName evidence="1">Uncharacterized protein</fullName>
    </submittedName>
</protein>
<comment type="caution">
    <text evidence="1">The sequence shown here is derived from an EMBL/GenBank/DDBJ whole genome shotgun (WGS) entry which is preliminary data.</text>
</comment>
<evidence type="ECO:0000313" key="1">
    <source>
        <dbReference type="EMBL" id="RNL86804.1"/>
    </source>
</evidence>
<organism evidence="1 2">
    <name type="scientific">Halostreptopolyspora alba</name>
    <dbReference type="NCBI Taxonomy" id="2487137"/>
    <lineage>
        <taxon>Bacteria</taxon>
        <taxon>Bacillati</taxon>
        <taxon>Actinomycetota</taxon>
        <taxon>Actinomycetes</taxon>
        <taxon>Streptosporangiales</taxon>
        <taxon>Nocardiopsidaceae</taxon>
        <taxon>Halostreptopolyspora</taxon>
    </lineage>
</organism>
<reference evidence="1 2" key="1">
    <citation type="submission" date="2018-11" db="EMBL/GenBank/DDBJ databases">
        <title>The genome draft of YIM 96095.</title>
        <authorList>
            <person name="Tang S.-K."/>
            <person name="Chunyu W.-X."/>
            <person name="Feng Y.-Z."/>
        </authorList>
    </citation>
    <scope>NUCLEOTIDE SEQUENCE [LARGE SCALE GENOMIC DNA]</scope>
    <source>
        <strain evidence="1 2">YIM 96095</strain>
    </source>
</reference>